<feature type="transmembrane region" description="Helical" evidence="7">
    <location>
        <begin position="333"/>
        <end position="354"/>
    </location>
</feature>
<accession>A0A5J5J9M1</accession>
<dbReference type="GO" id="GO:0005886">
    <property type="term" value="C:plasma membrane"/>
    <property type="evidence" value="ECO:0007669"/>
    <property type="project" value="UniProtKB-SubCell"/>
</dbReference>
<comment type="subcellular location">
    <subcellularLocation>
        <location evidence="1">Cell membrane</location>
        <topology evidence="1">Multi-pass membrane protein</topology>
    </subcellularLocation>
</comment>
<dbReference type="PANTHER" id="PTHR30572:SF4">
    <property type="entry name" value="ABC TRANSPORTER PERMEASE YTRF"/>
    <property type="match status" value="1"/>
</dbReference>
<evidence type="ECO:0000256" key="5">
    <source>
        <dbReference type="ARBA" id="ARBA00023136"/>
    </source>
</evidence>
<protein>
    <submittedName>
        <fullName evidence="9">FtsX-like permease family protein</fullName>
    </submittedName>
</protein>
<dbReference type="InterPro" id="IPR050250">
    <property type="entry name" value="Macrolide_Exporter_MacB"/>
</dbReference>
<dbReference type="PANTHER" id="PTHR30572">
    <property type="entry name" value="MEMBRANE COMPONENT OF TRANSPORTER-RELATED"/>
    <property type="match status" value="1"/>
</dbReference>
<evidence type="ECO:0000313" key="10">
    <source>
        <dbReference type="Proteomes" id="UP000325827"/>
    </source>
</evidence>
<dbReference type="OrthoDB" id="5058832at2"/>
<proteinExistence type="inferred from homology"/>
<feature type="transmembrane region" description="Helical" evidence="7">
    <location>
        <begin position="20"/>
        <end position="39"/>
    </location>
</feature>
<organism evidence="9 10">
    <name type="scientific">Microbacterium rhizomatis</name>
    <dbReference type="NCBI Taxonomy" id="1631477"/>
    <lineage>
        <taxon>Bacteria</taxon>
        <taxon>Bacillati</taxon>
        <taxon>Actinomycetota</taxon>
        <taxon>Actinomycetes</taxon>
        <taxon>Micrococcales</taxon>
        <taxon>Microbacteriaceae</taxon>
        <taxon>Microbacterium</taxon>
    </lineage>
</organism>
<evidence type="ECO:0000256" key="6">
    <source>
        <dbReference type="ARBA" id="ARBA00038076"/>
    </source>
</evidence>
<keyword evidence="5 7" id="KW-0472">Membrane</keyword>
<evidence type="ECO:0000256" key="1">
    <source>
        <dbReference type="ARBA" id="ARBA00004651"/>
    </source>
</evidence>
<name>A0A5J5J9M1_9MICO</name>
<dbReference type="InterPro" id="IPR003838">
    <property type="entry name" value="ABC3_permease_C"/>
</dbReference>
<evidence type="ECO:0000256" key="4">
    <source>
        <dbReference type="ARBA" id="ARBA00022989"/>
    </source>
</evidence>
<dbReference type="Proteomes" id="UP000325827">
    <property type="component" value="Unassembled WGS sequence"/>
</dbReference>
<feature type="transmembrane region" description="Helical" evidence="7">
    <location>
        <begin position="251"/>
        <end position="272"/>
    </location>
</feature>
<keyword evidence="3 7" id="KW-0812">Transmembrane</keyword>
<gene>
    <name evidence="9" type="ORF">F6B43_07775</name>
</gene>
<keyword evidence="4 7" id="KW-1133">Transmembrane helix</keyword>
<evidence type="ECO:0000256" key="7">
    <source>
        <dbReference type="SAM" id="Phobius"/>
    </source>
</evidence>
<dbReference type="AlphaFoldDB" id="A0A5J5J9M1"/>
<keyword evidence="10" id="KW-1185">Reference proteome</keyword>
<comment type="similarity">
    <text evidence="6">Belongs to the ABC-4 integral membrane protein family.</text>
</comment>
<evidence type="ECO:0000259" key="8">
    <source>
        <dbReference type="Pfam" id="PF02687"/>
    </source>
</evidence>
<feature type="domain" description="ABC3 transporter permease C-terminal" evidence="8">
    <location>
        <begin position="252"/>
        <end position="357"/>
    </location>
</feature>
<dbReference type="EMBL" id="VYSA01000001">
    <property type="protein sequence ID" value="KAA9111735.1"/>
    <property type="molecule type" value="Genomic_DNA"/>
</dbReference>
<evidence type="ECO:0000256" key="2">
    <source>
        <dbReference type="ARBA" id="ARBA00022475"/>
    </source>
</evidence>
<evidence type="ECO:0000256" key="3">
    <source>
        <dbReference type="ARBA" id="ARBA00022692"/>
    </source>
</evidence>
<comment type="caution">
    <text evidence="9">The sequence shown here is derived from an EMBL/GenBank/DDBJ whole genome shotgun (WGS) entry which is preliminary data.</text>
</comment>
<sequence length="366" mass="37723">MGRAGAVIREGWASALSQPVASAITVLVLVGMVLTVMLTTGRTVGAEQRVLGTIDDAGTRAIQVRAEGDAGLTAEVLDRIARIEGIEWAAAFSAATDATNTAVPDGRRVPSRLAYGTDLERIGVPGAPALSGTAAYASPRALDQLGLPDVAGSVTTTAGIDYAVVGRVATPEFLSGLEPLLIVPQAEANSAAPVTLMVVIAQRPDLVTPVSAAVLSVLAVDDPAKISVQTSEALAQLRTLVQSQLETFSRGLVLVMLAATAVFVSVILYGLVMMRRKDFGRRRALGASRGLIIALLLTQTTVLAAIGIAVGLTASVIALLATRDPLPGFGFTAGLTLLALFSAVLAALLPAVIASRREPIRELRVP</sequence>
<evidence type="ECO:0000313" key="9">
    <source>
        <dbReference type="EMBL" id="KAA9111735.1"/>
    </source>
</evidence>
<reference evidence="10" key="1">
    <citation type="submission" date="2019-09" db="EMBL/GenBank/DDBJ databases">
        <title>Mumia zhuanghuii sp. nov. isolated from the intestinal contents of plateau pika (Ochotona curzoniae) in the Qinghai-Tibet plateau of China.</title>
        <authorList>
            <person name="Tian Z."/>
        </authorList>
    </citation>
    <scope>NUCLEOTIDE SEQUENCE [LARGE SCALE GENOMIC DNA]</scope>
    <source>
        <strain evidence="10">JCM 30598</strain>
    </source>
</reference>
<feature type="transmembrane region" description="Helical" evidence="7">
    <location>
        <begin position="293"/>
        <end position="321"/>
    </location>
</feature>
<keyword evidence="2" id="KW-1003">Cell membrane</keyword>
<dbReference type="GO" id="GO:0022857">
    <property type="term" value="F:transmembrane transporter activity"/>
    <property type="evidence" value="ECO:0007669"/>
    <property type="project" value="TreeGrafter"/>
</dbReference>
<dbReference type="Pfam" id="PF02687">
    <property type="entry name" value="FtsX"/>
    <property type="match status" value="1"/>
</dbReference>